<reference evidence="1" key="1">
    <citation type="journal article" date="2014" name="Front. Microbiol.">
        <title>High frequency of phylogenetically diverse reductive dehalogenase-homologous genes in deep subseafloor sedimentary metagenomes.</title>
        <authorList>
            <person name="Kawai M."/>
            <person name="Futagami T."/>
            <person name="Toyoda A."/>
            <person name="Takaki Y."/>
            <person name="Nishi S."/>
            <person name="Hori S."/>
            <person name="Arai W."/>
            <person name="Tsubouchi T."/>
            <person name="Morono Y."/>
            <person name="Uchiyama I."/>
            <person name="Ito T."/>
            <person name="Fujiyama A."/>
            <person name="Inagaki F."/>
            <person name="Takami H."/>
        </authorList>
    </citation>
    <scope>NUCLEOTIDE SEQUENCE</scope>
    <source>
        <strain evidence="1">Expedition CK06-06</strain>
    </source>
</reference>
<dbReference type="EMBL" id="BART01042342">
    <property type="protein sequence ID" value="GAH22390.1"/>
    <property type="molecule type" value="Genomic_DNA"/>
</dbReference>
<organism evidence="1">
    <name type="scientific">marine sediment metagenome</name>
    <dbReference type="NCBI Taxonomy" id="412755"/>
    <lineage>
        <taxon>unclassified sequences</taxon>
        <taxon>metagenomes</taxon>
        <taxon>ecological metagenomes</taxon>
    </lineage>
</organism>
<proteinExistence type="predicted"/>
<feature type="non-terminal residue" evidence="1">
    <location>
        <position position="34"/>
    </location>
</feature>
<evidence type="ECO:0000313" key="1">
    <source>
        <dbReference type="EMBL" id="GAH22390.1"/>
    </source>
</evidence>
<accession>X1EPY1</accession>
<comment type="caution">
    <text evidence="1">The sequence shown here is derived from an EMBL/GenBank/DDBJ whole genome shotgun (WGS) entry which is preliminary data.</text>
</comment>
<sequence>ATLEAVSVVFHVSVTTVWRDMRKRLPLINPEQYK</sequence>
<gene>
    <name evidence="1" type="ORF">S01H4_67372</name>
</gene>
<protein>
    <submittedName>
        <fullName evidence="1">Uncharacterized protein</fullName>
    </submittedName>
</protein>
<feature type="non-terminal residue" evidence="1">
    <location>
        <position position="1"/>
    </location>
</feature>
<name>X1EPY1_9ZZZZ</name>
<dbReference type="AlphaFoldDB" id="X1EPY1"/>